<name>A0A1M6K490_9BRAD</name>
<reference evidence="2 3" key="1">
    <citation type="submission" date="2016-11" db="EMBL/GenBank/DDBJ databases">
        <authorList>
            <person name="Jaros S."/>
            <person name="Januszkiewicz K."/>
            <person name="Wedrychowicz H."/>
        </authorList>
    </citation>
    <scope>NUCLEOTIDE SEQUENCE [LARGE SCALE GENOMIC DNA]</scope>
    <source>
        <strain evidence="2 3">GAS499</strain>
    </source>
</reference>
<accession>A0A1M6K490</accession>
<keyword evidence="1" id="KW-0812">Transmembrane</keyword>
<protein>
    <recommendedName>
        <fullName evidence="4">Lipoprotein</fullName>
    </recommendedName>
</protein>
<dbReference type="Proteomes" id="UP000189935">
    <property type="component" value="Chromosome I"/>
</dbReference>
<dbReference type="PROSITE" id="PS51257">
    <property type="entry name" value="PROKAR_LIPOPROTEIN"/>
    <property type="match status" value="1"/>
</dbReference>
<gene>
    <name evidence="2" type="ORF">SAMN05444159_0866</name>
</gene>
<sequence>MRRTIEHLFELVEANIGAAVVATVASLAITGCLHFFWEDAPRDETALYVSKMSAPENNSSGEATFAIRPSSVM</sequence>
<dbReference type="AlphaFoldDB" id="A0A1M6K490"/>
<dbReference type="EMBL" id="LT670844">
    <property type="protein sequence ID" value="SHJ53690.1"/>
    <property type="molecule type" value="Genomic_DNA"/>
</dbReference>
<proteinExistence type="predicted"/>
<feature type="transmembrane region" description="Helical" evidence="1">
    <location>
        <begin position="12"/>
        <end position="37"/>
    </location>
</feature>
<evidence type="ECO:0008006" key="4">
    <source>
        <dbReference type="Google" id="ProtNLM"/>
    </source>
</evidence>
<evidence type="ECO:0000313" key="2">
    <source>
        <dbReference type="EMBL" id="SHJ53690.1"/>
    </source>
</evidence>
<evidence type="ECO:0000256" key="1">
    <source>
        <dbReference type="SAM" id="Phobius"/>
    </source>
</evidence>
<organism evidence="2 3">
    <name type="scientific">Bradyrhizobium lablabi</name>
    <dbReference type="NCBI Taxonomy" id="722472"/>
    <lineage>
        <taxon>Bacteria</taxon>
        <taxon>Pseudomonadati</taxon>
        <taxon>Pseudomonadota</taxon>
        <taxon>Alphaproteobacteria</taxon>
        <taxon>Hyphomicrobiales</taxon>
        <taxon>Nitrobacteraceae</taxon>
        <taxon>Bradyrhizobium</taxon>
    </lineage>
</organism>
<keyword evidence="1" id="KW-0472">Membrane</keyword>
<evidence type="ECO:0000313" key="3">
    <source>
        <dbReference type="Proteomes" id="UP000189935"/>
    </source>
</evidence>
<keyword evidence="1" id="KW-1133">Transmembrane helix</keyword>